<protein>
    <submittedName>
        <fullName evidence="3">Uncharacterized protein</fullName>
    </submittedName>
</protein>
<reference evidence="3" key="1">
    <citation type="journal article" date="2015" name="Nature">
        <title>Complex archaea that bridge the gap between prokaryotes and eukaryotes.</title>
        <authorList>
            <person name="Spang A."/>
            <person name="Saw J.H."/>
            <person name="Jorgensen S.L."/>
            <person name="Zaremba-Niedzwiedzka K."/>
            <person name="Martijn J."/>
            <person name="Lind A.E."/>
            <person name="van Eijk R."/>
            <person name="Schleper C."/>
            <person name="Guy L."/>
            <person name="Ettema T.J."/>
        </authorList>
    </citation>
    <scope>NUCLEOTIDE SEQUENCE</scope>
</reference>
<proteinExistence type="predicted"/>
<feature type="transmembrane region" description="Helical" evidence="2">
    <location>
        <begin position="30"/>
        <end position="46"/>
    </location>
</feature>
<feature type="region of interest" description="Disordered" evidence="1">
    <location>
        <begin position="107"/>
        <end position="151"/>
    </location>
</feature>
<keyword evidence="2" id="KW-0472">Membrane</keyword>
<feature type="transmembrane region" description="Helical" evidence="2">
    <location>
        <begin position="6"/>
        <end position="23"/>
    </location>
</feature>
<evidence type="ECO:0000313" key="3">
    <source>
        <dbReference type="EMBL" id="KKL54963.1"/>
    </source>
</evidence>
<organism evidence="3">
    <name type="scientific">marine sediment metagenome</name>
    <dbReference type="NCBI Taxonomy" id="412755"/>
    <lineage>
        <taxon>unclassified sequences</taxon>
        <taxon>metagenomes</taxon>
        <taxon>ecological metagenomes</taxon>
    </lineage>
</organism>
<gene>
    <name evidence="3" type="ORF">LCGC14_2260150</name>
</gene>
<feature type="transmembrane region" description="Helical" evidence="2">
    <location>
        <begin position="77"/>
        <end position="101"/>
    </location>
</feature>
<dbReference type="EMBL" id="LAZR01031009">
    <property type="protein sequence ID" value="KKL54963.1"/>
    <property type="molecule type" value="Genomic_DNA"/>
</dbReference>
<name>A0A0F9CZY2_9ZZZZ</name>
<keyword evidence="2" id="KW-1133">Transmembrane helix</keyword>
<feature type="non-terminal residue" evidence="3">
    <location>
        <position position="1"/>
    </location>
</feature>
<dbReference type="AlphaFoldDB" id="A0A0F9CZY2"/>
<evidence type="ECO:0000256" key="2">
    <source>
        <dbReference type="SAM" id="Phobius"/>
    </source>
</evidence>
<keyword evidence="2" id="KW-0812">Transmembrane</keyword>
<comment type="caution">
    <text evidence="3">The sequence shown here is derived from an EMBL/GenBank/DDBJ whole genome shotgun (WGS) entry which is preliminary data.</text>
</comment>
<evidence type="ECO:0000256" key="1">
    <source>
        <dbReference type="SAM" id="MobiDB-lite"/>
    </source>
</evidence>
<accession>A0A0F9CZY2</accession>
<sequence>FIFSLIPILVLAVPLVFFSRRFGRLGSPGVVLAVGAAPFAVLWLIVKQATQNAGQDGINGALAEPLSPMAGDVSTTFLWLLALGVALVLAAVAGHIGFALWRRLRPTPTRGEEETPPPDEPKQPDSVADEGATASGGDELPSIGPGGVPQA</sequence>